<keyword evidence="2" id="KW-0812">Transmembrane</keyword>
<protein>
    <submittedName>
        <fullName evidence="3">Uncharacterized protein</fullName>
    </submittedName>
</protein>
<dbReference type="EMBL" id="JASWER010000003">
    <property type="protein sequence ID" value="MDL5376375.1"/>
    <property type="molecule type" value="Genomic_DNA"/>
</dbReference>
<accession>A0ABT7MMG8</accession>
<name>A0ABT7MMG8_9BACL</name>
<feature type="transmembrane region" description="Helical" evidence="2">
    <location>
        <begin position="153"/>
        <end position="176"/>
    </location>
</feature>
<keyword evidence="1" id="KW-0175">Coiled coil</keyword>
<evidence type="ECO:0000313" key="4">
    <source>
        <dbReference type="Proteomes" id="UP001230807"/>
    </source>
</evidence>
<reference evidence="3 4" key="1">
    <citation type="submission" date="2023-06" db="EMBL/GenBank/DDBJ databases">
        <title>Influencing factors and mechanism of Cr(VI) reduction by facultative anaerobic Exiguobacterium sp. PY14.</title>
        <authorList>
            <person name="Zou L."/>
        </authorList>
    </citation>
    <scope>NUCLEOTIDE SEQUENCE [LARGE SCALE GENOMIC DNA]</scope>
    <source>
        <strain evidence="3 4">PY14</strain>
    </source>
</reference>
<feature type="coiled-coil region" evidence="1">
    <location>
        <begin position="185"/>
        <end position="215"/>
    </location>
</feature>
<dbReference type="RefSeq" id="WP_286038261.1">
    <property type="nucleotide sequence ID" value="NZ_CP183077.1"/>
</dbReference>
<gene>
    <name evidence="3" type="ORF">QR695_05085</name>
</gene>
<sequence length="276" mass="30494">MLNRQFRDDSIAEYKKSESEYEAAKISVMDESEKLFGKRKYLKLVIEGNWNAIHRLKNQPRVMQLEVQKIEQGFKTYDTFLMEVETAIAANQELQDALKSAVNGLSNVNIRTIAAAIATTFGIASRGTMSGSVAAGASIAWLGGSVFSGGSVAIGSGLIGLTGPIGWGIVFATGLLQNGKNKKMGREAREKATALKKERVALKQNEAEIKELIDLTNQHYDGLQRLLNEVKPKLNTYGWDMEKIQQDQDLLKRLAVWMNSLESATQLLNKKVGKSK</sequence>
<evidence type="ECO:0000256" key="1">
    <source>
        <dbReference type="SAM" id="Coils"/>
    </source>
</evidence>
<keyword evidence="2" id="KW-0472">Membrane</keyword>
<keyword evidence="2" id="KW-1133">Transmembrane helix</keyword>
<evidence type="ECO:0000256" key="2">
    <source>
        <dbReference type="SAM" id="Phobius"/>
    </source>
</evidence>
<proteinExistence type="predicted"/>
<keyword evidence="4" id="KW-1185">Reference proteome</keyword>
<organism evidence="3 4">
    <name type="scientific">Exiguobacterium mexicanum</name>
    <dbReference type="NCBI Taxonomy" id="340146"/>
    <lineage>
        <taxon>Bacteria</taxon>
        <taxon>Bacillati</taxon>
        <taxon>Bacillota</taxon>
        <taxon>Bacilli</taxon>
        <taxon>Bacillales</taxon>
        <taxon>Bacillales Family XII. Incertae Sedis</taxon>
        <taxon>Exiguobacterium</taxon>
    </lineage>
</organism>
<dbReference type="Proteomes" id="UP001230807">
    <property type="component" value="Unassembled WGS sequence"/>
</dbReference>
<feature type="transmembrane region" description="Helical" evidence="2">
    <location>
        <begin position="129"/>
        <end position="147"/>
    </location>
</feature>
<evidence type="ECO:0000313" key="3">
    <source>
        <dbReference type="EMBL" id="MDL5376375.1"/>
    </source>
</evidence>
<comment type="caution">
    <text evidence="3">The sequence shown here is derived from an EMBL/GenBank/DDBJ whole genome shotgun (WGS) entry which is preliminary data.</text>
</comment>